<evidence type="ECO:0000313" key="6">
    <source>
        <dbReference type="EMBL" id="OGZ61292.1"/>
    </source>
</evidence>
<reference evidence="6 7" key="1">
    <citation type="journal article" date="2016" name="Nat. Commun.">
        <title>Thousands of microbial genomes shed light on interconnected biogeochemical processes in an aquifer system.</title>
        <authorList>
            <person name="Anantharaman K."/>
            <person name="Brown C.T."/>
            <person name="Hug L.A."/>
            <person name="Sharon I."/>
            <person name="Castelle C.J."/>
            <person name="Probst A.J."/>
            <person name="Thomas B.C."/>
            <person name="Singh A."/>
            <person name="Wilkins M.J."/>
            <person name="Karaoz U."/>
            <person name="Brodie E.L."/>
            <person name="Williams K.H."/>
            <person name="Hubbard S.S."/>
            <person name="Banfield J.F."/>
        </authorList>
    </citation>
    <scope>NUCLEOTIDE SEQUENCE [LARGE SCALE GENOMIC DNA]</scope>
</reference>
<feature type="transmembrane region" description="Helical" evidence="5">
    <location>
        <begin position="36"/>
        <end position="54"/>
    </location>
</feature>
<dbReference type="Gene3D" id="1.20.1280.290">
    <property type="match status" value="1"/>
</dbReference>
<comment type="caution">
    <text evidence="6">The sequence shown here is derived from an EMBL/GenBank/DDBJ whole genome shotgun (WGS) entry which is preliminary data.</text>
</comment>
<keyword evidence="3 5" id="KW-1133">Transmembrane helix</keyword>
<evidence type="ECO:0000256" key="2">
    <source>
        <dbReference type="ARBA" id="ARBA00022692"/>
    </source>
</evidence>
<sequence length="94" mass="10455">MDAFFDISGWAALLVLMPATWMQVWKNWQRKSTDGVSMRTFVHLGVGLGLLLLLSLARETPLQIQINYALGTVGAAAVLLQHLYFNHAGKREGE</sequence>
<evidence type="ECO:0000256" key="3">
    <source>
        <dbReference type="ARBA" id="ARBA00022989"/>
    </source>
</evidence>
<dbReference type="Proteomes" id="UP000179153">
    <property type="component" value="Unassembled WGS sequence"/>
</dbReference>
<evidence type="ECO:0000256" key="1">
    <source>
        <dbReference type="ARBA" id="ARBA00004141"/>
    </source>
</evidence>
<accession>A0A1G2HFN2</accession>
<dbReference type="GO" id="GO:0016020">
    <property type="term" value="C:membrane"/>
    <property type="evidence" value="ECO:0007669"/>
    <property type="project" value="UniProtKB-SubCell"/>
</dbReference>
<dbReference type="InterPro" id="IPR006603">
    <property type="entry name" value="PQ-loop_rpt"/>
</dbReference>
<feature type="transmembrane region" description="Helical" evidence="5">
    <location>
        <begin position="7"/>
        <end position="24"/>
    </location>
</feature>
<proteinExistence type="predicted"/>
<gene>
    <name evidence="6" type="ORF">A2932_02125</name>
</gene>
<keyword evidence="4 5" id="KW-0472">Membrane</keyword>
<protein>
    <submittedName>
        <fullName evidence="6">Uncharacterized protein</fullName>
    </submittedName>
</protein>
<evidence type="ECO:0000313" key="7">
    <source>
        <dbReference type="Proteomes" id="UP000179153"/>
    </source>
</evidence>
<comment type="subcellular location">
    <subcellularLocation>
        <location evidence="1">Membrane</location>
        <topology evidence="1">Multi-pass membrane protein</topology>
    </subcellularLocation>
</comment>
<name>A0A1G2HFN2_9BACT</name>
<feature type="transmembrane region" description="Helical" evidence="5">
    <location>
        <begin position="66"/>
        <end position="85"/>
    </location>
</feature>
<dbReference type="Pfam" id="PF04193">
    <property type="entry name" value="PQ-loop"/>
    <property type="match status" value="1"/>
</dbReference>
<dbReference type="STRING" id="1802163.A2932_02125"/>
<evidence type="ECO:0000256" key="5">
    <source>
        <dbReference type="SAM" id="Phobius"/>
    </source>
</evidence>
<dbReference type="EMBL" id="MHOI01000021">
    <property type="protein sequence ID" value="OGZ61292.1"/>
    <property type="molecule type" value="Genomic_DNA"/>
</dbReference>
<evidence type="ECO:0000256" key="4">
    <source>
        <dbReference type="ARBA" id="ARBA00023136"/>
    </source>
</evidence>
<dbReference type="AlphaFoldDB" id="A0A1G2HFN2"/>
<keyword evidence="2 5" id="KW-0812">Transmembrane</keyword>
<organism evidence="6 7">
    <name type="scientific">Candidatus Spechtbacteria bacterium RIFCSPLOWO2_01_FULL_46_10</name>
    <dbReference type="NCBI Taxonomy" id="1802163"/>
    <lineage>
        <taxon>Bacteria</taxon>
        <taxon>Candidatus Spechtiibacteriota</taxon>
    </lineage>
</organism>